<feature type="signal peptide" evidence="1">
    <location>
        <begin position="1"/>
        <end position="26"/>
    </location>
</feature>
<keyword evidence="1" id="KW-0732">Signal</keyword>
<evidence type="ECO:0008006" key="4">
    <source>
        <dbReference type="Google" id="ProtNLM"/>
    </source>
</evidence>
<feature type="chain" id="PRO_5034145971" description="GALNS" evidence="1">
    <location>
        <begin position="27"/>
        <end position="65"/>
    </location>
</feature>
<dbReference type="EMBL" id="ABDC03023267">
    <property type="status" value="NOT_ANNOTATED_CDS"/>
    <property type="molecule type" value="Genomic_DNA"/>
</dbReference>
<reference evidence="2" key="3">
    <citation type="submission" date="2025-09" db="UniProtKB">
        <authorList>
            <consortium name="Ensembl"/>
        </authorList>
    </citation>
    <scope>IDENTIFICATION</scope>
</reference>
<evidence type="ECO:0000256" key="1">
    <source>
        <dbReference type="SAM" id="SignalP"/>
    </source>
</evidence>
<sequence length="65" mass="6546">MVAVAAATRWRLLLVVLSALGMGAASAPQPPNILLLLMDDVSGDPARGPPRWCPCPPAAGGAARG</sequence>
<reference evidence="2" key="2">
    <citation type="submission" date="2025-08" db="UniProtKB">
        <authorList>
            <consortium name="Ensembl"/>
        </authorList>
    </citation>
    <scope>IDENTIFICATION</scope>
</reference>
<evidence type="ECO:0000313" key="2">
    <source>
        <dbReference type="Ensembl" id="ENSMICP00000043608.1"/>
    </source>
</evidence>
<protein>
    <recommendedName>
        <fullName evidence="4">GALNS</fullName>
    </recommendedName>
</protein>
<proteinExistence type="predicted"/>
<dbReference type="Ensembl" id="ENSMICT00000063412.1">
    <property type="protein sequence ID" value="ENSMICP00000043608.1"/>
    <property type="gene ID" value="ENSMICG00000047285.1"/>
</dbReference>
<dbReference type="AlphaFoldDB" id="A0A8C6EHW1"/>
<name>A0A8C6EHW1_MICMU</name>
<dbReference type="Proteomes" id="UP000694394">
    <property type="component" value="Chromosome 20"/>
</dbReference>
<organism evidence="2 3">
    <name type="scientific">Microcebus murinus</name>
    <name type="common">Gray mouse lemur</name>
    <name type="synonym">Lemur murinus</name>
    <dbReference type="NCBI Taxonomy" id="30608"/>
    <lineage>
        <taxon>Eukaryota</taxon>
        <taxon>Metazoa</taxon>
        <taxon>Chordata</taxon>
        <taxon>Craniata</taxon>
        <taxon>Vertebrata</taxon>
        <taxon>Euteleostomi</taxon>
        <taxon>Mammalia</taxon>
        <taxon>Eutheria</taxon>
        <taxon>Euarchontoglires</taxon>
        <taxon>Primates</taxon>
        <taxon>Strepsirrhini</taxon>
        <taxon>Lemuriformes</taxon>
        <taxon>Cheirogaleidae</taxon>
        <taxon>Microcebus</taxon>
    </lineage>
</organism>
<accession>A0A8C6EHW1</accession>
<reference evidence="2" key="1">
    <citation type="submission" date="2016-12" db="EMBL/GenBank/DDBJ databases">
        <title>Mouse lemur reference genome and diversity panel.</title>
        <authorList>
            <person name="Harris R."/>
            <person name="Larsen P."/>
            <person name="Liu Y."/>
            <person name="Hughes D.S."/>
            <person name="Murali S."/>
            <person name="Raveendran M."/>
            <person name="Korchina V."/>
            <person name="Wang M."/>
            <person name="Jhangiani S."/>
            <person name="Bandaranaike D."/>
            <person name="Bellair M."/>
            <person name="Blankenburg K."/>
            <person name="Chao H."/>
            <person name="Dahdouli M."/>
            <person name="Dinh H."/>
            <person name="Doddapaneni H."/>
            <person name="English A."/>
            <person name="Firestine M."/>
            <person name="Gnanaolivu R."/>
            <person name="Gross S."/>
            <person name="Hernandez B."/>
            <person name="Javaid M."/>
            <person name="Jayaseelan J."/>
            <person name="Jones J."/>
            <person name="Khan Z."/>
            <person name="Kovar C."/>
            <person name="Kurapati P."/>
            <person name="Le B."/>
            <person name="Lee S."/>
            <person name="Li M."/>
            <person name="Mathew T."/>
            <person name="Narasimhan A."/>
            <person name="Ngo D."/>
            <person name="Nguyen L."/>
            <person name="Okwuonu G."/>
            <person name="Ongeri F."/>
            <person name="Osuji N."/>
            <person name="Pu L.-L."/>
            <person name="Puazo M."/>
            <person name="Quiroz J."/>
            <person name="Raj R."/>
            <person name="Rajbhandari K."/>
            <person name="Reid J.G."/>
            <person name="Santibanez J."/>
            <person name="Sexton D."/>
            <person name="Skinner E."/>
            <person name="Vee V."/>
            <person name="Weissenberger G."/>
            <person name="Wu Y."/>
            <person name="Xin Y."/>
            <person name="Han Y."/>
            <person name="Campbell C."/>
            <person name="Brown A."/>
            <person name="Sullivan B."/>
            <person name="Shelton J."/>
            <person name="Brown S."/>
            <person name="Dudchenko O."/>
            <person name="Machol I."/>
            <person name="Durand N."/>
            <person name="Shamim M."/>
            <person name="Lieberman A."/>
            <person name="Muzny D.M."/>
            <person name="Richards S."/>
            <person name="Yoder A."/>
            <person name="Worley K.C."/>
            <person name="Rogers J."/>
            <person name="Gibbs R.A."/>
        </authorList>
    </citation>
    <scope>NUCLEOTIDE SEQUENCE [LARGE SCALE GENOMIC DNA]</scope>
</reference>
<evidence type="ECO:0000313" key="3">
    <source>
        <dbReference type="Proteomes" id="UP000694394"/>
    </source>
</evidence>
<keyword evidence="3" id="KW-1185">Reference proteome</keyword>